<accession>A0A814U4C3</accession>
<feature type="compositionally biased region" description="Basic and acidic residues" evidence="2">
    <location>
        <begin position="156"/>
        <end position="165"/>
    </location>
</feature>
<dbReference type="AlphaFoldDB" id="A0A814U4C3"/>
<organism evidence="3 4">
    <name type="scientific">Rotaria sordida</name>
    <dbReference type="NCBI Taxonomy" id="392033"/>
    <lineage>
        <taxon>Eukaryota</taxon>
        <taxon>Metazoa</taxon>
        <taxon>Spiralia</taxon>
        <taxon>Gnathifera</taxon>
        <taxon>Rotifera</taxon>
        <taxon>Eurotatoria</taxon>
        <taxon>Bdelloidea</taxon>
        <taxon>Philodinida</taxon>
        <taxon>Philodinidae</taxon>
        <taxon>Rotaria</taxon>
    </lineage>
</organism>
<dbReference type="Proteomes" id="UP000663889">
    <property type="component" value="Unassembled WGS sequence"/>
</dbReference>
<sequence length="424" mass="51015">MNAMLRTALKTGMKGFFSMNKKERLRVEFEREASELRRQCKDERLTKEELQRRYDDLKGQYDNEIDALNYNKNNQKDQQLNNDRNKTKKKINSNKQKRDEQISFNDQYENDDNISISIDQMDSQEKLQRLHELENKLIGGEEINNEEKKKRRKKKLNEMREKQEQRKRFTRAIDINDDDMMMKVFDNVQEELHFTSKKLEQIHTENKRLKNDNEDLQHEFERDRQGYLNTIRTQEKQLLLFRTILEKMSSTMERNCNYTNIDKIINQARYDEEKNEYIVPDPIKEEIQFPQVGNLPTSTNGRIFQNDFISPSKSLLPQPTDYNYDYIIPSQSNNVYHNEISNMNSEELERRYGRNIDISNVSFGKTRNKRQEQLLNQNALLQNTKVRPLQMNNNIDNDYMNRRLNPFEAPTRLTRKYGFSTEKQ</sequence>
<evidence type="ECO:0000256" key="2">
    <source>
        <dbReference type="SAM" id="MobiDB-lite"/>
    </source>
</evidence>
<evidence type="ECO:0000313" key="3">
    <source>
        <dbReference type="EMBL" id="CAF1169408.1"/>
    </source>
</evidence>
<feature type="region of interest" description="Disordered" evidence="2">
    <location>
        <begin position="144"/>
        <end position="165"/>
    </location>
</feature>
<dbReference type="EMBL" id="CAJNOU010001209">
    <property type="protein sequence ID" value="CAF1169408.1"/>
    <property type="molecule type" value="Genomic_DNA"/>
</dbReference>
<proteinExistence type="predicted"/>
<keyword evidence="1" id="KW-0175">Coiled coil</keyword>
<protein>
    <submittedName>
        <fullName evidence="3">Uncharacterized protein</fullName>
    </submittedName>
</protein>
<name>A0A814U4C3_9BILA</name>
<feature type="coiled-coil region" evidence="1">
    <location>
        <begin position="19"/>
        <end position="67"/>
    </location>
</feature>
<feature type="region of interest" description="Disordered" evidence="2">
    <location>
        <begin position="68"/>
        <end position="108"/>
    </location>
</feature>
<feature type="compositionally biased region" description="Low complexity" evidence="2">
    <location>
        <begin position="68"/>
        <end position="82"/>
    </location>
</feature>
<comment type="caution">
    <text evidence="3">The sequence shown here is derived from an EMBL/GenBank/DDBJ whole genome shotgun (WGS) entry which is preliminary data.</text>
</comment>
<gene>
    <name evidence="3" type="ORF">SEV965_LOCUS19427</name>
</gene>
<evidence type="ECO:0000256" key="1">
    <source>
        <dbReference type="SAM" id="Coils"/>
    </source>
</evidence>
<evidence type="ECO:0000313" key="4">
    <source>
        <dbReference type="Proteomes" id="UP000663889"/>
    </source>
</evidence>
<reference evidence="3" key="1">
    <citation type="submission" date="2021-02" db="EMBL/GenBank/DDBJ databases">
        <authorList>
            <person name="Nowell W R."/>
        </authorList>
    </citation>
    <scope>NUCLEOTIDE SEQUENCE</scope>
</reference>